<dbReference type="InterPro" id="IPR050384">
    <property type="entry name" value="Endophilin_SH3RF"/>
</dbReference>
<dbReference type="GeneID" id="105902804"/>
<keyword evidence="1 2" id="KW-0728">SH3 domain</keyword>
<dbReference type="RefSeq" id="XP_031442889.1">
    <property type="nucleotide sequence ID" value="XM_031587029.2"/>
</dbReference>
<dbReference type="PANTHER" id="PTHR14167">
    <property type="entry name" value="SH3 DOMAIN-CONTAINING"/>
    <property type="match status" value="1"/>
</dbReference>
<name>A0A6P8GUP8_CLUHA</name>
<reference evidence="6" key="1">
    <citation type="submission" date="2025-08" db="UniProtKB">
        <authorList>
            <consortium name="RefSeq"/>
        </authorList>
    </citation>
    <scope>IDENTIFICATION</scope>
</reference>
<feature type="region of interest" description="Disordered" evidence="3">
    <location>
        <begin position="100"/>
        <end position="124"/>
    </location>
</feature>
<dbReference type="GO" id="GO:0016567">
    <property type="term" value="P:protein ubiquitination"/>
    <property type="evidence" value="ECO:0007669"/>
    <property type="project" value="TreeGrafter"/>
</dbReference>
<accession>A0A6P8GUP8</accession>
<evidence type="ECO:0000256" key="3">
    <source>
        <dbReference type="SAM" id="MobiDB-lite"/>
    </source>
</evidence>
<evidence type="ECO:0000313" key="5">
    <source>
        <dbReference type="Proteomes" id="UP000515152"/>
    </source>
</evidence>
<dbReference type="KEGG" id="char:105902804"/>
<gene>
    <name evidence="6" type="primary">sh3rf2</name>
</gene>
<dbReference type="PRINTS" id="PR00452">
    <property type="entry name" value="SH3DOMAIN"/>
</dbReference>
<evidence type="ECO:0000313" key="6">
    <source>
        <dbReference type="RefSeq" id="XP_031442889.1"/>
    </source>
</evidence>
<organism evidence="5 6">
    <name type="scientific">Clupea harengus</name>
    <name type="common">Atlantic herring</name>
    <dbReference type="NCBI Taxonomy" id="7950"/>
    <lineage>
        <taxon>Eukaryota</taxon>
        <taxon>Metazoa</taxon>
        <taxon>Chordata</taxon>
        <taxon>Craniata</taxon>
        <taxon>Vertebrata</taxon>
        <taxon>Euteleostomi</taxon>
        <taxon>Actinopterygii</taxon>
        <taxon>Neopterygii</taxon>
        <taxon>Teleostei</taxon>
        <taxon>Clupei</taxon>
        <taxon>Clupeiformes</taxon>
        <taxon>Clupeoidei</taxon>
        <taxon>Clupeidae</taxon>
        <taxon>Clupea</taxon>
    </lineage>
</organism>
<dbReference type="InterPro" id="IPR036028">
    <property type="entry name" value="SH3-like_dom_sf"/>
</dbReference>
<sequence length="437" mass="47647">MNGDTPSTITMALIGPQDHTAVSDKQSSTQRLSISVCAALYSYSPQRHEELELRKGEMVGVYGKFKEGWLRGLSLRTGKVGILPSNYVTPVLRTSARIVESKPTPSSVSTGVGKRHGSHGSQKPLGVVLDRVSDANGMTSATGQAPPVTMAAQPMMSSHGATRSSHSGVKHGWDIVRRAFHSTHRGSFQRGTHRYHLTPSLQPSPADLGQIYSYGRSPVLPKKRNGLFSNPIRPQCWTTDTLPPSGGYQTVHRDTFHKEASSGLLHSILVKPDSYKYNIDKPVKTVRFVTEDTPQLVSWTTSLTSERQMYSGSQYSPPIMELWNPSAILGRDGNSSVLKDIKANSVKKSVGLDHAYGEGSSFSLKTSVGLNSLSSPSRHRVVIGYSAKTDAEMNLFEGEMVLLQRLRQDGRVLVTQESTGKTGLFQGTVLGCFEKCM</sequence>
<dbReference type="GO" id="GO:0032436">
    <property type="term" value="P:positive regulation of proteasomal ubiquitin-dependent protein catabolic process"/>
    <property type="evidence" value="ECO:0007669"/>
    <property type="project" value="TreeGrafter"/>
</dbReference>
<evidence type="ECO:0000256" key="1">
    <source>
        <dbReference type="ARBA" id="ARBA00022443"/>
    </source>
</evidence>
<keyword evidence="5" id="KW-1185">Reference proteome</keyword>
<dbReference type="Pfam" id="PF14604">
    <property type="entry name" value="SH3_9"/>
    <property type="match status" value="1"/>
</dbReference>
<dbReference type="InterPro" id="IPR001452">
    <property type="entry name" value="SH3_domain"/>
</dbReference>
<dbReference type="CTD" id="153769"/>
<proteinExistence type="predicted"/>
<evidence type="ECO:0000256" key="2">
    <source>
        <dbReference type="PROSITE-ProRule" id="PRU00192"/>
    </source>
</evidence>
<dbReference type="Proteomes" id="UP000515152">
    <property type="component" value="Chromosome 20"/>
</dbReference>
<dbReference type="Gene3D" id="2.30.30.40">
    <property type="entry name" value="SH3 Domains"/>
    <property type="match status" value="2"/>
</dbReference>
<dbReference type="SUPFAM" id="SSF50044">
    <property type="entry name" value="SH3-domain"/>
    <property type="match status" value="2"/>
</dbReference>
<dbReference type="GO" id="GO:0061630">
    <property type="term" value="F:ubiquitin protein ligase activity"/>
    <property type="evidence" value="ECO:0007669"/>
    <property type="project" value="TreeGrafter"/>
</dbReference>
<dbReference type="OrthoDB" id="2163411at2759"/>
<dbReference type="AlphaFoldDB" id="A0A6P8GUP8"/>
<dbReference type="GO" id="GO:0046330">
    <property type="term" value="P:positive regulation of JNK cascade"/>
    <property type="evidence" value="ECO:0007669"/>
    <property type="project" value="TreeGrafter"/>
</dbReference>
<dbReference type="PANTHER" id="PTHR14167:SF84">
    <property type="entry name" value="E3 UBIQUITIN-PROTEIN LIGASE SH3RF2 ISOFORM X1"/>
    <property type="match status" value="1"/>
</dbReference>
<feature type="domain" description="SH3" evidence="4">
    <location>
        <begin position="32"/>
        <end position="93"/>
    </location>
</feature>
<dbReference type="SMART" id="SM00326">
    <property type="entry name" value="SH3"/>
    <property type="match status" value="1"/>
</dbReference>
<dbReference type="PROSITE" id="PS50002">
    <property type="entry name" value="SH3"/>
    <property type="match status" value="1"/>
</dbReference>
<evidence type="ECO:0000259" key="4">
    <source>
        <dbReference type="PROSITE" id="PS50002"/>
    </source>
</evidence>
<dbReference type="GO" id="GO:0043066">
    <property type="term" value="P:negative regulation of apoptotic process"/>
    <property type="evidence" value="ECO:0007669"/>
    <property type="project" value="TreeGrafter"/>
</dbReference>
<protein>
    <submittedName>
        <fullName evidence="6">E3 ubiquitin-protein ligase SH3RF1 isoform X1</fullName>
    </submittedName>
</protein>